<dbReference type="EMBL" id="JACIJD010000082">
    <property type="protein sequence ID" value="MBB5696661.1"/>
    <property type="molecule type" value="Genomic_DNA"/>
</dbReference>
<dbReference type="Pfam" id="PF13005">
    <property type="entry name" value="zf-IS66"/>
    <property type="match status" value="1"/>
</dbReference>
<organism evidence="5 6">
    <name type="scientific">Muricoccus pecuniae</name>
    <dbReference type="NCBI Taxonomy" id="693023"/>
    <lineage>
        <taxon>Bacteria</taxon>
        <taxon>Pseudomonadati</taxon>
        <taxon>Pseudomonadota</taxon>
        <taxon>Alphaproteobacteria</taxon>
        <taxon>Acetobacterales</taxon>
        <taxon>Roseomonadaceae</taxon>
        <taxon>Muricoccus</taxon>
    </lineage>
</organism>
<evidence type="ECO:0000313" key="5">
    <source>
        <dbReference type="EMBL" id="MBB5696661.1"/>
    </source>
</evidence>
<dbReference type="Pfam" id="PF13007">
    <property type="entry name" value="LZ_Tnp_IS66"/>
    <property type="match status" value="1"/>
</dbReference>
<comment type="caution">
    <text evidence="5">The sequence shown here is derived from an EMBL/GenBank/DDBJ whole genome shotgun (WGS) entry which is preliminary data.</text>
</comment>
<evidence type="ECO:0000313" key="6">
    <source>
        <dbReference type="Proteomes" id="UP000580654"/>
    </source>
</evidence>
<reference evidence="5 6" key="1">
    <citation type="submission" date="2020-08" db="EMBL/GenBank/DDBJ databases">
        <title>Genomic Encyclopedia of Type Strains, Phase IV (KMG-IV): sequencing the most valuable type-strain genomes for metagenomic binning, comparative biology and taxonomic classification.</title>
        <authorList>
            <person name="Goeker M."/>
        </authorList>
    </citation>
    <scope>NUCLEOTIDE SEQUENCE [LARGE SCALE GENOMIC DNA]</scope>
    <source>
        <strain evidence="5 6">DSM 25622</strain>
    </source>
</reference>
<protein>
    <recommendedName>
        <fullName evidence="7">Zinc-finger binding domain of transposase IS66</fullName>
    </recommendedName>
</protein>
<dbReference type="PANTHER" id="PTHR33678:SF1">
    <property type="entry name" value="BLL1576 PROTEIN"/>
    <property type="match status" value="1"/>
</dbReference>
<name>A0A840YJ75_9PROT</name>
<accession>A0A840YJ75</accession>
<evidence type="ECO:0008006" key="7">
    <source>
        <dbReference type="Google" id="ProtNLM"/>
    </source>
</evidence>
<sequence>MTPQADSALPNDPAALMAVIAALRDELSEERAARRAAETGLQAMTLEAERLRVQIARLRHQQYGRSSERLAGDVEQLEMRLDDVLADIAAAGGADNAEEETSSGPAPEKAPRRGRKPLPENLPRRDVEHLPAEGCACRACGGALRKVGEDVTEILEYRPGRFEVVRHVRPAFSCRACEAMTQAPMPSLP</sequence>
<keyword evidence="6" id="KW-1185">Reference proteome</keyword>
<evidence type="ECO:0000259" key="4">
    <source>
        <dbReference type="Pfam" id="PF13007"/>
    </source>
</evidence>
<feature type="domain" description="Transposase TnpC homeodomain" evidence="4">
    <location>
        <begin position="50"/>
        <end position="127"/>
    </location>
</feature>
<dbReference type="RefSeq" id="WP_184522291.1">
    <property type="nucleotide sequence ID" value="NZ_JACIJD010000082.1"/>
</dbReference>
<proteinExistence type="predicted"/>
<feature type="region of interest" description="Disordered" evidence="2">
    <location>
        <begin position="90"/>
        <end position="126"/>
    </location>
</feature>
<dbReference type="AlphaFoldDB" id="A0A840YJ75"/>
<evidence type="ECO:0000256" key="1">
    <source>
        <dbReference type="SAM" id="Coils"/>
    </source>
</evidence>
<dbReference type="InterPro" id="IPR024474">
    <property type="entry name" value="Znf_dom_IS66"/>
</dbReference>
<dbReference type="InterPro" id="IPR024463">
    <property type="entry name" value="Transposase_TnpC_homeodom"/>
</dbReference>
<gene>
    <name evidence="5" type="ORF">FHS87_004735</name>
</gene>
<keyword evidence="1" id="KW-0175">Coiled coil</keyword>
<feature type="domain" description="Transposase IS66 zinc-finger binding" evidence="3">
    <location>
        <begin position="135"/>
        <end position="178"/>
    </location>
</feature>
<dbReference type="Proteomes" id="UP000580654">
    <property type="component" value="Unassembled WGS sequence"/>
</dbReference>
<evidence type="ECO:0000259" key="3">
    <source>
        <dbReference type="Pfam" id="PF13005"/>
    </source>
</evidence>
<dbReference type="InterPro" id="IPR052344">
    <property type="entry name" value="Transposase-related"/>
</dbReference>
<feature type="non-terminal residue" evidence="5">
    <location>
        <position position="189"/>
    </location>
</feature>
<evidence type="ECO:0000256" key="2">
    <source>
        <dbReference type="SAM" id="MobiDB-lite"/>
    </source>
</evidence>
<dbReference type="PANTHER" id="PTHR33678">
    <property type="entry name" value="BLL1576 PROTEIN"/>
    <property type="match status" value="1"/>
</dbReference>
<feature type="coiled-coil region" evidence="1">
    <location>
        <begin position="41"/>
        <end position="87"/>
    </location>
</feature>